<gene>
    <name evidence="1" type="ORF">PGTUg99_014374</name>
</gene>
<evidence type="ECO:0000313" key="2">
    <source>
        <dbReference type="Proteomes" id="UP000325313"/>
    </source>
</evidence>
<protein>
    <submittedName>
        <fullName evidence="1">Uncharacterized protein</fullName>
    </submittedName>
</protein>
<dbReference type="EMBL" id="VDEP01000002">
    <property type="protein sequence ID" value="KAA1138465.1"/>
    <property type="molecule type" value="Genomic_DNA"/>
</dbReference>
<evidence type="ECO:0000313" key="1">
    <source>
        <dbReference type="EMBL" id="KAA1138465.1"/>
    </source>
</evidence>
<organism evidence="1 2">
    <name type="scientific">Puccinia graminis f. sp. tritici</name>
    <dbReference type="NCBI Taxonomy" id="56615"/>
    <lineage>
        <taxon>Eukaryota</taxon>
        <taxon>Fungi</taxon>
        <taxon>Dikarya</taxon>
        <taxon>Basidiomycota</taxon>
        <taxon>Pucciniomycotina</taxon>
        <taxon>Pucciniomycetes</taxon>
        <taxon>Pucciniales</taxon>
        <taxon>Pucciniaceae</taxon>
        <taxon>Puccinia</taxon>
    </lineage>
</organism>
<accession>A0A5B0SLP5</accession>
<dbReference type="AlphaFoldDB" id="A0A5B0SLP5"/>
<comment type="caution">
    <text evidence="1">The sequence shown here is derived from an EMBL/GenBank/DDBJ whole genome shotgun (WGS) entry which is preliminary data.</text>
</comment>
<proteinExistence type="predicted"/>
<reference evidence="1 2" key="1">
    <citation type="submission" date="2019-05" db="EMBL/GenBank/DDBJ databases">
        <title>Emergence of the Ug99 lineage of the wheat stem rust pathogen through somatic hybridization.</title>
        <authorList>
            <person name="Li F."/>
            <person name="Upadhyaya N.M."/>
            <person name="Sperschneider J."/>
            <person name="Matny O."/>
            <person name="Nguyen-Phuc H."/>
            <person name="Mago R."/>
            <person name="Raley C."/>
            <person name="Miller M.E."/>
            <person name="Silverstein K.A.T."/>
            <person name="Henningsen E."/>
            <person name="Hirsch C.D."/>
            <person name="Visser B."/>
            <person name="Pretorius Z.A."/>
            <person name="Steffenson B.J."/>
            <person name="Schwessinger B."/>
            <person name="Dodds P.N."/>
            <person name="Figueroa M."/>
        </authorList>
    </citation>
    <scope>NUCLEOTIDE SEQUENCE [LARGE SCALE GENOMIC DNA]</scope>
    <source>
        <strain evidence="1 2">Ug99</strain>
    </source>
</reference>
<sequence>MAGAFHVSRSIFLQSLIRSTARPPQLSDRAVFLSYHFCGASYQDGKKLAPGSMAFGSRAGDTVSPSCLPLRLVRARSQSFIVQYLRVAGASWPISTTTFFGKGKAHPQMNQAPCERSEKLCSTQFLHQLGSDANGSDVNARTPPASPNFDLPVNRLGKYYTRTFDFENYAEVRDLLFGAILGAPQPGYHIDEDQ</sequence>
<dbReference type="Proteomes" id="UP000325313">
    <property type="component" value="Unassembled WGS sequence"/>
</dbReference>
<name>A0A5B0SLP5_PUCGR</name>